<comment type="similarity">
    <text evidence="1">Belongs to the UPF0065 (bug) family.</text>
</comment>
<dbReference type="InterPro" id="IPR005064">
    <property type="entry name" value="BUG"/>
</dbReference>
<gene>
    <name evidence="3" type="ORF">ACFQND_09385</name>
</gene>
<dbReference type="CDD" id="cd13578">
    <property type="entry name" value="PBP2_Bug27"/>
    <property type="match status" value="1"/>
</dbReference>
<dbReference type="Pfam" id="PF03401">
    <property type="entry name" value="TctC"/>
    <property type="match status" value="1"/>
</dbReference>
<evidence type="ECO:0000313" key="3">
    <source>
        <dbReference type="EMBL" id="MFC6281441.1"/>
    </source>
</evidence>
<proteinExistence type="inferred from homology"/>
<evidence type="ECO:0000313" key="4">
    <source>
        <dbReference type="Proteomes" id="UP001596270"/>
    </source>
</evidence>
<feature type="signal peptide" evidence="2">
    <location>
        <begin position="1"/>
        <end position="23"/>
    </location>
</feature>
<evidence type="ECO:0000256" key="2">
    <source>
        <dbReference type="SAM" id="SignalP"/>
    </source>
</evidence>
<keyword evidence="2" id="KW-0732">Signal</keyword>
<sequence length="324" mass="33715">MDRRSFCLSTCSAALLAATGAHAADPFPNRPVRIIVSWAAGGGPDVQMRQTGPKLGEMLGQPLVIENKVGAGGVLAAQYVAQAPADGYTLLMSANTHLVQKIMQPTLKFDPIADFIPVSSLASSATVMMVRADGPYRKVEDVIAAAKASPGKFNYSSGGVGTSAHLAGATLVSLAGLKATHIPLKGSVEITASLLRGDTDFAFPIAGTGVPQAKGGKLRALAVTSRNRLKELPDVPTLNEVLRNELTVQESWFGLWVPAKTPADVVARLYDATNKALADPALQASFEAGGSTVAPSASPQAFAAFVQSENRKWAQIIQLAGITA</sequence>
<feature type="chain" id="PRO_5046281567" evidence="2">
    <location>
        <begin position="24"/>
        <end position="324"/>
    </location>
</feature>
<reference evidence="4" key="1">
    <citation type="journal article" date="2019" name="Int. J. Syst. Evol. Microbiol.">
        <title>The Global Catalogue of Microorganisms (GCM) 10K type strain sequencing project: providing services to taxonomists for standard genome sequencing and annotation.</title>
        <authorList>
            <consortium name="The Broad Institute Genomics Platform"/>
            <consortium name="The Broad Institute Genome Sequencing Center for Infectious Disease"/>
            <person name="Wu L."/>
            <person name="Ma J."/>
        </authorList>
    </citation>
    <scope>NUCLEOTIDE SEQUENCE [LARGE SCALE GENOMIC DNA]</scope>
    <source>
        <strain evidence="4">CCUG 39402</strain>
    </source>
</reference>
<dbReference type="PANTHER" id="PTHR42928">
    <property type="entry name" value="TRICARBOXYLATE-BINDING PROTEIN"/>
    <property type="match status" value="1"/>
</dbReference>
<accession>A0ABW1TUY9</accession>
<dbReference type="Proteomes" id="UP001596270">
    <property type="component" value="Unassembled WGS sequence"/>
</dbReference>
<dbReference type="SUPFAM" id="SSF53850">
    <property type="entry name" value="Periplasmic binding protein-like II"/>
    <property type="match status" value="1"/>
</dbReference>
<name>A0ABW1TUY9_9BURK</name>
<dbReference type="Gene3D" id="3.40.190.150">
    <property type="entry name" value="Bordetella uptake gene, domain 1"/>
    <property type="match status" value="1"/>
</dbReference>
<dbReference type="PIRSF" id="PIRSF017082">
    <property type="entry name" value="YflP"/>
    <property type="match status" value="1"/>
</dbReference>
<comment type="caution">
    <text evidence="3">The sequence shown here is derived from an EMBL/GenBank/DDBJ whole genome shotgun (WGS) entry which is preliminary data.</text>
</comment>
<keyword evidence="4" id="KW-1185">Reference proteome</keyword>
<dbReference type="PANTHER" id="PTHR42928:SF5">
    <property type="entry name" value="BLR1237 PROTEIN"/>
    <property type="match status" value="1"/>
</dbReference>
<dbReference type="Gene3D" id="3.40.190.10">
    <property type="entry name" value="Periplasmic binding protein-like II"/>
    <property type="match status" value="1"/>
</dbReference>
<evidence type="ECO:0000256" key="1">
    <source>
        <dbReference type="ARBA" id="ARBA00006987"/>
    </source>
</evidence>
<dbReference type="InterPro" id="IPR042100">
    <property type="entry name" value="Bug_dom1"/>
</dbReference>
<organism evidence="3 4">
    <name type="scientific">Polaromonas aquatica</name>
    <dbReference type="NCBI Taxonomy" id="332657"/>
    <lineage>
        <taxon>Bacteria</taxon>
        <taxon>Pseudomonadati</taxon>
        <taxon>Pseudomonadota</taxon>
        <taxon>Betaproteobacteria</taxon>
        <taxon>Burkholderiales</taxon>
        <taxon>Comamonadaceae</taxon>
        <taxon>Polaromonas</taxon>
    </lineage>
</organism>
<protein>
    <submittedName>
        <fullName evidence="3">Bug family tripartite tricarboxylate transporter substrate binding protein</fullName>
    </submittedName>
</protein>
<dbReference type="EMBL" id="JBHSRS010000018">
    <property type="protein sequence ID" value="MFC6281441.1"/>
    <property type="molecule type" value="Genomic_DNA"/>
</dbReference>
<dbReference type="RefSeq" id="WP_371439105.1">
    <property type="nucleotide sequence ID" value="NZ_JBHSRS010000018.1"/>
</dbReference>